<name>A0A6P7F926_DIAVI</name>
<accession>A0A6P7F926</accession>
<gene>
    <name evidence="2" type="primary">LOC114327580</name>
</gene>
<protein>
    <submittedName>
        <fullName evidence="2">Uncharacterized protein LOC114327580</fullName>
    </submittedName>
</protein>
<feature type="compositionally biased region" description="Low complexity" evidence="1">
    <location>
        <begin position="49"/>
        <end position="62"/>
    </location>
</feature>
<evidence type="ECO:0000313" key="2">
    <source>
        <dbReference type="RefSeq" id="XP_028132051.1"/>
    </source>
</evidence>
<sequence>MASALNAIEQVMEMKYLGITLLSYRDLDKEVHGCSGRSPHHYESDGEESNSSSAGSISVAASPHVQMPSQIPGTTSLSDWYVCQPTPAPPDPLGSLGHFGNLHHSGATAAY</sequence>
<feature type="region of interest" description="Disordered" evidence="1">
    <location>
        <begin position="32"/>
        <end position="72"/>
    </location>
</feature>
<dbReference type="RefSeq" id="XP_028132051.1">
    <property type="nucleotide sequence ID" value="XM_028276250.1"/>
</dbReference>
<dbReference type="AlphaFoldDB" id="A0A6P7F926"/>
<reference evidence="2" key="1">
    <citation type="submission" date="2025-08" db="UniProtKB">
        <authorList>
            <consortium name="RefSeq"/>
        </authorList>
    </citation>
    <scope>IDENTIFICATION</scope>
    <source>
        <tissue evidence="2">Whole insect</tissue>
    </source>
</reference>
<evidence type="ECO:0000256" key="1">
    <source>
        <dbReference type="SAM" id="MobiDB-lite"/>
    </source>
</evidence>
<proteinExistence type="predicted"/>
<organism evidence="2">
    <name type="scientific">Diabrotica virgifera virgifera</name>
    <name type="common">western corn rootworm</name>
    <dbReference type="NCBI Taxonomy" id="50390"/>
    <lineage>
        <taxon>Eukaryota</taxon>
        <taxon>Metazoa</taxon>
        <taxon>Ecdysozoa</taxon>
        <taxon>Arthropoda</taxon>
        <taxon>Hexapoda</taxon>
        <taxon>Insecta</taxon>
        <taxon>Pterygota</taxon>
        <taxon>Neoptera</taxon>
        <taxon>Endopterygota</taxon>
        <taxon>Coleoptera</taxon>
        <taxon>Polyphaga</taxon>
        <taxon>Cucujiformia</taxon>
        <taxon>Chrysomeloidea</taxon>
        <taxon>Chrysomelidae</taxon>
        <taxon>Galerucinae</taxon>
        <taxon>Diabroticina</taxon>
        <taxon>Diabroticites</taxon>
        <taxon>Diabrotica</taxon>
    </lineage>
</organism>
<dbReference type="InParanoid" id="A0A6P7F926"/>